<dbReference type="InterPro" id="IPR003156">
    <property type="entry name" value="DHHA1_dom"/>
</dbReference>
<dbReference type="Pfam" id="PF01368">
    <property type="entry name" value="DHH"/>
    <property type="match status" value="1"/>
</dbReference>
<feature type="domain" description="DDH" evidence="1">
    <location>
        <begin position="28"/>
        <end position="164"/>
    </location>
</feature>
<dbReference type="Pfam" id="PF02272">
    <property type="entry name" value="DHHA1"/>
    <property type="match status" value="1"/>
</dbReference>
<evidence type="ECO:0000313" key="3">
    <source>
        <dbReference type="EMBL" id="PZR78158.1"/>
    </source>
</evidence>
<accession>A0A2W5ZXU9</accession>
<dbReference type="Gene3D" id="3.90.1640.10">
    <property type="entry name" value="inorganic pyrophosphatase (n-terminal core)"/>
    <property type="match status" value="1"/>
</dbReference>
<dbReference type="Proteomes" id="UP000248724">
    <property type="component" value="Unassembled WGS sequence"/>
</dbReference>
<feature type="domain" description="DHHA1" evidence="2">
    <location>
        <begin position="239"/>
        <end position="325"/>
    </location>
</feature>
<evidence type="ECO:0008006" key="5">
    <source>
        <dbReference type="Google" id="ProtNLM"/>
    </source>
</evidence>
<dbReference type="EMBL" id="QHBU01000268">
    <property type="protein sequence ID" value="PZR78158.1"/>
    <property type="molecule type" value="Genomic_DNA"/>
</dbReference>
<organism evidence="3 4">
    <name type="scientific">Candidatus Aeolococcus gillhamiae</name>
    <dbReference type="NCBI Taxonomy" id="3127015"/>
    <lineage>
        <taxon>Bacteria</taxon>
        <taxon>Bacillati</taxon>
        <taxon>Candidatus Dormiibacterota</taxon>
        <taxon>Candidatus Dormibacteria</taxon>
        <taxon>Candidatus Aeolococcales</taxon>
        <taxon>Candidatus Aeolococcaceae</taxon>
        <taxon>Candidatus Aeolococcus</taxon>
    </lineage>
</organism>
<proteinExistence type="predicted"/>
<dbReference type="GO" id="GO:0003676">
    <property type="term" value="F:nucleic acid binding"/>
    <property type="evidence" value="ECO:0007669"/>
    <property type="project" value="InterPro"/>
</dbReference>
<evidence type="ECO:0000259" key="1">
    <source>
        <dbReference type="Pfam" id="PF01368"/>
    </source>
</evidence>
<dbReference type="InterPro" id="IPR001667">
    <property type="entry name" value="DDH_dom"/>
</dbReference>
<comment type="caution">
    <text evidence="3">The sequence shown here is derived from an EMBL/GenBank/DDBJ whole genome shotgun (WGS) entry which is preliminary data.</text>
</comment>
<dbReference type="InterPro" id="IPR051319">
    <property type="entry name" value="Oligoribo/pAp-PDE_c-di-AMP_PDE"/>
</dbReference>
<dbReference type="InterPro" id="IPR038763">
    <property type="entry name" value="DHH_sf"/>
</dbReference>
<reference evidence="3 4" key="1">
    <citation type="journal article" date="2017" name="Nature">
        <title>Atmospheric trace gases support primary production in Antarctic desert surface soil.</title>
        <authorList>
            <person name="Ji M."/>
            <person name="Greening C."/>
            <person name="Vanwonterghem I."/>
            <person name="Carere C.R."/>
            <person name="Bay S.K."/>
            <person name="Steen J.A."/>
            <person name="Montgomery K."/>
            <person name="Lines T."/>
            <person name="Beardall J."/>
            <person name="van Dorst J."/>
            <person name="Snape I."/>
            <person name="Stott M.B."/>
            <person name="Hugenholtz P."/>
            <person name="Ferrari B.C."/>
        </authorList>
    </citation>
    <scope>NUCLEOTIDE SEQUENCE [LARGE SCALE GENOMIC DNA]</scope>
    <source>
        <strain evidence="3">RRmetagenome_bin12</strain>
    </source>
</reference>
<evidence type="ECO:0000259" key="2">
    <source>
        <dbReference type="Pfam" id="PF02272"/>
    </source>
</evidence>
<name>A0A2W5ZXU9_9BACT</name>
<dbReference type="SUPFAM" id="SSF64182">
    <property type="entry name" value="DHH phosphoesterases"/>
    <property type="match status" value="1"/>
</dbReference>
<protein>
    <recommendedName>
        <fullName evidence="5">DHH family phosphoesterase</fullName>
    </recommendedName>
</protein>
<dbReference type="AlphaFoldDB" id="A0A2W5ZXU9"/>
<gene>
    <name evidence="3" type="ORF">DLM65_13890</name>
</gene>
<dbReference type="Gene3D" id="3.10.310.30">
    <property type="match status" value="1"/>
</dbReference>
<dbReference type="PANTHER" id="PTHR47618:SF1">
    <property type="entry name" value="BIFUNCTIONAL OLIGORIBONUCLEASE AND PAP PHOSPHATASE NRNA"/>
    <property type="match status" value="1"/>
</dbReference>
<evidence type="ECO:0000313" key="4">
    <source>
        <dbReference type="Proteomes" id="UP000248724"/>
    </source>
</evidence>
<dbReference type="PANTHER" id="PTHR47618">
    <property type="entry name" value="BIFUNCTIONAL OLIGORIBONUCLEASE AND PAP PHOSPHATASE NRNA"/>
    <property type="match status" value="1"/>
</dbReference>
<sequence>MTAAVTTWPELEDVVGDIRAVIDRKRVIACLPHKDADADSLGSALGFALSLRSTGHDVRVVVPSPLPRMLEYLPGFETISEDPGDIDALFTFDCATVARFGDKQDLIRRTDTVVNIDHHVSNEGFGTINLIEARASATGQVVHRLLTTIGAPITAGVATNLYAALFTDTGGFRHEDTTEEALRLGADLVAAGANAGWVALKSYKSRSLPQIKLEGLAVARLHTEFEGRLVWSQITQAMLEEAGADMMESEGAIDQLQSIDTMEIALLFKENSPGVTKVSVRTRDPYDATAVCRPFGGGGHHRAAGAELSEPLAVFEPRVLDVARELLRSAE</sequence>